<organism evidence="5 6">
    <name type="scientific">Lysobacter brunescens</name>
    <dbReference type="NCBI Taxonomy" id="262323"/>
    <lineage>
        <taxon>Bacteria</taxon>
        <taxon>Pseudomonadati</taxon>
        <taxon>Pseudomonadota</taxon>
        <taxon>Gammaproteobacteria</taxon>
        <taxon>Lysobacterales</taxon>
        <taxon>Lysobacteraceae</taxon>
        <taxon>Lysobacter</taxon>
    </lineage>
</organism>
<dbReference type="EMBL" id="JBHTIF010000002">
    <property type="protein sequence ID" value="MFD0726620.1"/>
    <property type="molecule type" value="Genomic_DNA"/>
</dbReference>
<feature type="chain" id="PRO_5047501640" evidence="3">
    <location>
        <begin position="22"/>
        <end position="303"/>
    </location>
</feature>
<feature type="region of interest" description="Disordered" evidence="2">
    <location>
        <begin position="83"/>
        <end position="182"/>
    </location>
</feature>
<dbReference type="SUPFAM" id="SSF54106">
    <property type="entry name" value="LysM domain"/>
    <property type="match status" value="1"/>
</dbReference>
<dbReference type="InterPro" id="IPR016047">
    <property type="entry name" value="M23ase_b-sheet_dom"/>
</dbReference>
<dbReference type="CDD" id="cd00118">
    <property type="entry name" value="LysM"/>
    <property type="match status" value="1"/>
</dbReference>
<evidence type="ECO:0000313" key="5">
    <source>
        <dbReference type="EMBL" id="MFD0726620.1"/>
    </source>
</evidence>
<keyword evidence="3" id="KW-0732">Signal</keyword>
<evidence type="ECO:0000259" key="4">
    <source>
        <dbReference type="PROSITE" id="PS51782"/>
    </source>
</evidence>
<dbReference type="PANTHER" id="PTHR21666">
    <property type="entry name" value="PEPTIDASE-RELATED"/>
    <property type="match status" value="1"/>
</dbReference>
<accession>A0ABW2YEI0</accession>
<protein>
    <submittedName>
        <fullName evidence="5">Peptidoglycan DD-metalloendopeptidase family protein</fullName>
    </submittedName>
</protein>
<reference evidence="6" key="1">
    <citation type="journal article" date="2019" name="Int. J. Syst. Evol. Microbiol.">
        <title>The Global Catalogue of Microorganisms (GCM) 10K type strain sequencing project: providing services to taxonomists for standard genome sequencing and annotation.</title>
        <authorList>
            <consortium name="The Broad Institute Genomics Platform"/>
            <consortium name="The Broad Institute Genome Sequencing Center for Infectious Disease"/>
            <person name="Wu L."/>
            <person name="Ma J."/>
        </authorList>
    </citation>
    <scope>NUCLEOTIDE SEQUENCE [LARGE SCALE GENOMIC DNA]</scope>
    <source>
        <strain evidence="6">CCUG 55585</strain>
    </source>
</reference>
<feature type="region of interest" description="Disordered" evidence="2">
    <location>
        <begin position="26"/>
        <end position="50"/>
    </location>
</feature>
<dbReference type="PANTHER" id="PTHR21666:SF263">
    <property type="entry name" value="MUREIN HYDROLASE ACTIVATOR NLPD"/>
    <property type="match status" value="1"/>
</dbReference>
<dbReference type="PROSITE" id="PS51782">
    <property type="entry name" value="LYSM"/>
    <property type="match status" value="1"/>
</dbReference>
<feature type="compositionally biased region" description="Low complexity" evidence="2">
    <location>
        <begin position="150"/>
        <end position="180"/>
    </location>
</feature>
<dbReference type="SMART" id="SM00257">
    <property type="entry name" value="LysM"/>
    <property type="match status" value="1"/>
</dbReference>
<comment type="similarity">
    <text evidence="1">Belongs to the E.coli NlpD/Haemophilus LppB family.</text>
</comment>
<dbReference type="SUPFAM" id="SSF51261">
    <property type="entry name" value="Duplicated hybrid motif"/>
    <property type="match status" value="1"/>
</dbReference>
<dbReference type="Proteomes" id="UP001597110">
    <property type="component" value="Unassembled WGS sequence"/>
</dbReference>
<dbReference type="RefSeq" id="WP_386824638.1">
    <property type="nucleotide sequence ID" value="NZ_JBHTIF010000002.1"/>
</dbReference>
<feature type="compositionally biased region" description="Basic and acidic residues" evidence="2">
    <location>
        <begin position="138"/>
        <end position="149"/>
    </location>
</feature>
<evidence type="ECO:0000313" key="6">
    <source>
        <dbReference type="Proteomes" id="UP001597110"/>
    </source>
</evidence>
<dbReference type="CDD" id="cd12797">
    <property type="entry name" value="M23_peptidase"/>
    <property type="match status" value="1"/>
</dbReference>
<dbReference type="InterPro" id="IPR011055">
    <property type="entry name" value="Dup_hybrid_motif"/>
</dbReference>
<dbReference type="Gene3D" id="3.10.350.10">
    <property type="entry name" value="LysM domain"/>
    <property type="match status" value="1"/>
</dbReference>
<dbReference type="PROSITE" id="PS51257">
    <property type="entry name" value="PROKAR_LIPOPROTEIN"/>
    <property type="match status" value="1"/>
</dbReference>
<keyword evidence="6" id="KW-1185">Reference proteome</keyword>
<sequence>MMLRIAAAVALAGMVMLTGCAKSTVVRSPSASRAPASAAPSRPPASGKSITVRKGDTLYRIAKAQGVSALDLAMWNRIAPPYTIHPGQTLRLSAPEAPKPTRPSTPPQTAANRPAPGGSNPATGKPGDAARPGATDKPATDKPGTDKPGARPVATTPTRPAPGAGSGKPAAPVATPAPDAGFAWRWPADGSIVGRFIAGDPTRQGIDIAGKSGAPVRAAADGVVVYSGAGLVGYGELIIIKHSEQWLSAYGHNRARLVNEGQRVKAGEQIAEMGRSGASRDMLHFEIRYNGKPQDPLLALPKR</sequence>
<gene>
    <name evidence="5" type="ORF">ACFQ0E_13545</name>
</gene>
<dbReference type="InterPro" id="IPR050570">
    <property type="entry name" value="Cell_wall_metabolism_enzyme"/>
</dbReference>
<feature type="signal peptide" evidence="3">
    <location>
        <begin position="1"/>
        <end position="21"/>
    </location>
</feature>
<dbReference type="InterPro" id="IPR036779">
    <property type="entry name" value="LysM_dom_sf"/>
</dbReference>
<evidence type="ECO:0000256" key="1">
    <source>
        <dbReference type="ARBA" id="ARBA00038420"/>
    </source>
</evidence>
<evidence type="ECO:0000256" key="3">
    <source>
        <dbReference type="SAM" id="SignalP"/>
    </source>
</evidence>
<dbReference type="InterPro" id="IPR018392">
    <property type="entry name" value="LysM"/>
</dbReference>
<dbReference type="Gene3D" id="2.70.70.10">
    <property type="entry name" value="Glucose Permease (Domain IIA)"/>
    <property type="match status" value="1"/>
</dbReference>
<dbReference type="Pfam" id="PF01551">
    <property type="entry name" value="Peptidase_M23"/>
    <property type="match status" value="1"/>
</dbReference>
<dbReference type="Pfam" id="PF01476">
    <property type="entry name" value="LysM"/>
    <property type="match status" value="1"/>
</dbReference>
<proteinExistence type="inferred from homology"/>
<comment type="caution">
    <text evidence="5">The sequence shown here is derived from an EMBL/GenBank/DDBJ whole genome shotgun (WGS) entry which is preliminary data.</text>
</comment>
<evidence type="ECO:0000256" key="2">
    <source>
        <dbReference type="SAM" id="MobiDB-lite"/>
    </source>
</evidence>
<feature type="compositionally biased region" description="Pro residues" evidence="2">
    <location>
        <begin position="97"/>
        <end position="106"/>
    </location>
</feature>
<feature type="compositionally biased region" description="Low complexity" evidence="2">
    <location>
        <begin position="27"/>
        <end position="46"/>
    </location>
</feature>
<feature type="domain" description="LysM" evidence="4">
    <location>
        <begin position="48"/>
        <end position="92"/>
    </location>
</feature>
<name>A0ABW2YEI0_9GAMM</name>